<dbReference type="CDD" id="cd00854">
    <property type="entry name" value="NagA"/>
    <property type="match status" value="1"/>
</dbReference>
<evidence type="ECO:0000313" key="10">
    <source>
        <dbReference type="EMBL" id="SED35180.1"/>
    </source>
</evidence>
<protein>
    <submittedName>
        <fullName evidence="10">N-acetylglucosamine-6-phosphate deacetylase</fullName>
    </submittedName>
</protein>
<dbReference type="PIRSF" id="PIRSF038994">
    <property type="entry name" value="NagA"/>
    <property type="match status" value="1"/>
</dbReference>
<feature type="binding site" evidence="8">
    <location>
        <position position="222"/>
    </location>
    <ligand>
        <name>Zn(2+)</name>
        <dbReference type="ChEBI" id="CHEBI:29105"/>
    </ligand>
</feature>
<dbReference type="InterPro" id="IPR003764">
    <property type="entry name" value="GlcNAc_6-P_deAcase"/>
</dbReference>
<evidence type="ECO:0000259" key="9">
    <source>
        <dbReference type="Pfam" id="PF01979"/>
    </source>
</evidence>
<feature type="binding site" evidence="8">
    <location>
        <position position="136"/>
    </location>
    <ligand>
        <name>Zn(2+)</name>
        <dbReference type="ChEBI" id="CHEBI:29105"/>
    </ligand>
</feature>
<dbReference type="InterPro" id="IPR032466">
    <property type="entry name" value="Metal_Hydrolase"/>
</dbReference>
<feature type="binding site" evidence="8">
    <location>
        <position position="201"/>
    </location>
    <ligand>
        <name>Zn(2+)</name>
        <dbReference type="ChEBI" id="CHEBI:29105"/>
    </ligand>
</feature>
<feature type="active site" description="Proton donor/acceptor" evidence="6">
    <location>
        <position position="280"/>
    </location>
</feature>
<feature type="binding site" evidence="7">
    <location>
        <position position="257"/>
    </location>
    <ligand>
        <name>substrate</name>
    </ligand>
</feature>
<dbReference type="Pfam" id="PF01979">
    <property type="entry name" value="Amidohydro_1"/>
    <property type="match status" value="1"/>
</dbReference>
<feature type="binding site" evidence="7">
    <location>
        <begin position="313"/>
        <end position="315"/>
    </location>
    <ligand>
        <name>substrate</name>
    </ligand>
</feature>
<proteinExistence type="inferred from homology"/>
<reference evidence="10 11" key="1">
    <citation type="submission" date="2016-10" db="EMBL/GenBank/DDBJ databases">
        <authorList>
            <person name="de Groot N.N."/>
        </authorList>
    </citation>
    <scope>NUCLEOTIDE SEQUENCE [LARGE SCALE GENOMIC DNA]</scope>
    <source>
        <strain evidence="10 11">GAS522</strain>
    </source>
</reference>
<feature type="binding site" evidence="7">
    <location>
        <position position="233"/>
    </location>
    <ligand>
        <name>substrate</name>
    </ligand>
</feature>
<dbReference type="SUPFAM" id="SSF51556">
    <property type="entry name" value="Metallo-dependent hydrolases"/>
    <property type="match status" value="1"/>
</dbReference>
<dbReference type="SUPFAM" id="SSF51338">
    <property type="entry name" value="Composite domain of metallo-dependent hydrolases"/>
    <property type="match status" value="1"/>
</dbReference>
<dbReference type="PANTHER" id="PTHR11113:SF14">
    <property type="entry name" value="N-ACETYLGLUCOSAMINE-6-PHOSPHATE DEACETYLASE"/>
    <property type="match status" value="1"/>
</dbReference>
<evidence type="ECO:0000256" key="2">
    <source>
        <dbReference type="ARBA" id="ARBA00022723"/>
    </source>
</evidence>
<organism evidence="10 11">
    <name type="scientific">Bradyrhizobium lablabi</name>
    <dbReference type="NCBI Taxonomy" id="722472"/>
    <lineage>
        <taxon>Bacteria</taxon>
        <taxon>Pseudomonadati</taxon>
        <taxon>Pseudomonadota</taxon>
        <taxon>Alphaproteobacteria</taxon>
        <taxon>Hyphomicrobiales</taxon>
        <taxon>Nitrobacteraceae</taxon>
        <taxon>Bradyrhizobium</taxon>
    </lineage>
</organism>
<dbReference type="GO" id="GO:0006046">
    <property type="term" value="P:N-acetylglucosamine catabolic process"/>
    <property type="evidence" value="ECO:0007669"/>
    <property type="project" value="TreeGrafter"/>
</dbReference>
<comment type="cofactor">
    <cofactor evidence="8">
        <name>a divalent metal cation</name>
        <dbReference type="ChEBI" id="CHEBI:60240"/>
    </cofactor>
    <text evidence="8">Binds 1 divalent metal cation per subunit.</text>
</comment>
<evidence type="ECO:0000256" key="1">
    <source>
        <dbReference type="ARBA" id="ARBA00010716"/>
    </source>
</evidence>
<dbReference type="EMBL" id="FNTI01000001">
    <property type="protein sequence ID" value="SED35180.1"/>
    <property type="molecule type" value="Genomic_DNA"/>
</dbReference>
<evidence type="ECO:0000313" key="11">
    <source>
        <dbReference type="Proteomes" id="UP000183208"/>
    </source>
</evidence>
<dbReference type="GO" id="GO:0046872">
    <property type="term" value="F:metal ion binding"/>
    <property type="evidence" value="ECO:0007669"/>
    <property type="project" value="UniProtKB-KW"/>
</dbReference>
<dbReference type="GO" id="GO:0008448">
    <property type="term" value="F:N-acetylglucosamine-6-phosphate deacetylase activity"/>
    <property type="evidence" value="ECO:0007669"/>
    <property type="project" value="InterPro"/>
</dbReference>
<feature type="domain" description="Amidohydrolase-related" evidence="9">
    <location>
        <begin position="60"/>
        <end position="384"/>
    </location>
</feature>
<name>A0A1M7A3S7_9BRAD</name>
<evidence type="ECO:0000256" key="6">
    <source>
        <dbReference type="PIRSR" id="PIRSR038994-1"/>
    </source>
</evidence>
<dbReference type="NCBIfam" id="TIGR00221">
    <property type="entry name" value="nagA"/>
    <property type="match status" value="1"/>
</dbReference>
<accession>A0A1M7A3S7</accession>
<dbReference type="InterPro" id="IPR006680">
    <property type="entry name" value="Amidohydro-rel"/>
</dbReference>
<dbReference type="OrthoDB" id="9776488at2"/>
<evidence type="ECO:0000256" key="8">
    <source>
        <dbReference type="PIRSR" id="PIRSR038994-3"/>
    </source>
</evidence>
<dbReference type="RefSeq" id="WP_074822113.1">
    <property type="nucleotide sequence ID" value="NZ_FNTI01000001.1"/>
</dbReference>
<dbReference type="PANTHER" id="PTHR11113">
    <property type="entry name" value="N-ACETYLGLUCOSAMINE-6-PHOSPHATE DEACETYLASE"/>
    <property type="match status" value="1"/>
</dbReference>
<keyword evidence="4 5" id="KW-0119">Carbohydrate metabolism</keyword>
<evidence type="ECO:0000256" key="3">
    <source>
        <dbReference type="ARBA" id="ARBA00022801"/>
    </source>
</evidence>
<evidence type="ECO:0000256" key="4">
    <source>
        <dbReference type="ARBA" id="ARBA00023277"/>
    </source>
</evidence>
<comment type="similarity">
    <text evidence="1 5">Belongs to the metallo-dependent hydrolases superfamily. NagA family.</text>
</comment>
<dbReference type="Proteomes" id="UP000183208">
    <property type="component" value="Unassembled WGS sequence"/>
</dbReference>
<keyword evidence="3 5" id="KW-0378">Hydrolase</keyword>
<evidence type="ECO:0000256" key="5">
    <source>
        <dbReference type="PIRNR" id="PIRNR038994"/>
    </source>
</evidence>
<evidence type="ECO:0000256" key="7">
    <source>
        <dbReference type="PIRSR" id="PIRSR038994-2"/>
    </source>
</evidence>
<gene>
    <name evidence="10" type="ORF">SAMN05444171_3880</name>
</gene>
<sequence length="395" mass="41288">MGSEQAEPPPFAISADRIFDGYRWHNHALILIAGGIVQSITSRDESASRWSTEVMPPGTILAPGFIDLQVNGGGGILLNDQPTPDAMRAIAQAHRRYGTTSCLPTLISDTRAKAIVAIAAAKSVAGGDGILGLHLEGPFISPRRPGIHPGDYIATATMEDLDWLGELSAVGSSMVTLAPECVPARFVKTLATSGIRCSVGHSEATADTLTAAVDEGLSGVTHLFNAMPAMSAREPGIVGVALTDDRLTAGIIVDGIHVDPVVVRAAFSAKNPNNIALVSDAMPTVGTEQDHFELMGRQIQLRDGRLVCENGTLAGAHLNLASAVKNAATFGGMFLDEALRAASLVPARFLGIERHRGTLVAGAQGDIVALTPNLEVLTTWVAGNRPQSVPNPERG</sequence>
<feature type="binding site" evidence="7">
    <location>
        <begin position="225"/>
        <end position="226"/>
    </location>
    <ligand>
        <name>substrate</name>
    </ligand>
</feature>
<dbReference type="Gene3D" id="3.20.20.140">
    <property type="entry name" value="Metal-dependent hydrolases"/>
    <property type="match status" value="1"/>
</dbReference>
<dbReference type="Gene3D" id="2.30.40.10">
    <property type="entry name" value="Urease, subunit C, domain 1"/>
    <property type="match status" value="1"/>
</dbReference>
<dbReference type="InterPro" id="IPR011059">
    <property type="entry name" value="Metal-dep_hydrolase_composite"/>
</dbReference>
<feature type="binding site" evidence="7">
    <location>
        <position position="147"/>
    </location>
    <ligand>
        <name>substrate</name>
    </ligand>
</feature>
<keyword evidence="2 8" id="KW-0479">Metal-binding</keyword>
<dbReference type="AlphaFoldDB" id="A0A1M7A3S7"/>